<evidence type="ECO:0000313" key="2">
    <source>
        <dbReference type="Proteomes" id="UP001642360"/>
    </source>
</evidence>
<reference evidence="1 2" key="1">
    <citation type="submission" date="2024-02" db="EMBL/GenBank/DDBJ databases">
        <authorList>
            <person name="Vignale AGUSTIN F."/>
            <person name="Sosa J E."/>
            <person name="Modenutti C."/>
        </authorList>
    </citation>
    <scope>NUCLEOTIDE SEQUENCE [LARGE SCALE GENOMIC DNA]</scope>
</reference>
<name>A0ABC8TJ69_9AQUA</name>
<accession>A0ABC8TJ69</accession>
<protein>
    <recommendedName>
        <fullName evidence="3">Reverse transcriptase domain-containing protein</fullName>
    </recommendedName>
</protein>
<dbReference type="Proteomes" id="UP001642360">
    <property type="component" value="Unassembled WGS sequence"/>
</dbReference>
<comment type="caution">
    <text evidence="1">The sequence shown here is derived from an EMBL/GenBank/DDBJ whole genome shotgun (WGS) entry which is preliminary data.</text>
</comment>
<evidence type="ECO:0008006" key="3">
    <source>
        <dbReference type="Google" id="ProtNLM"/>
    </source>
</evidence>
<dbReference type="AlphaFoldDB" id="A0ABC8TJ69"/>
<gene>
    <name evidence="1" type="ORF">ILEXP_LOCUS37466</name>
</gene>
<evidence type="ECO:0000313" key="1">
    <source>
        <dbReference type="EMBL" id="CAK9168132.1"/>
    </source>
</evidence>
<proteinExistence type="predicted"/>
<dbReference type="EMBL" id="CAUOFW020005013">
    <property type="protein sequence ID" value="CAK9168132.1"/>
    <property type="molecule type" value="Genomic_DNA"/>
</dbReference>
<feature type="non-terminal residue" evidence="1">
    <location>
        <position position="1"/>
    </location>
</feature>
<sequence length="96" mass="11025">IIEIRGDQVTSKQCLTVRAKLVAKSQQVFIADEELPLLEDVGDKPKDKSIEELQVIPVDQTHPDRYFLIRSQLPTPEKESLIGLLRRNIEIFSWTP</sequence>
<organism evidence="1 2">
    <name type="scientific">Ilex paraguariensis</name>
    <name type="common">yerba mate</name>
    <dbReference type="NCBI Taxonomy" id="185542"/>
    <lineage>
        <taxon>Eukaryota</taxon>
        <taxon>Viridiplantae</taxon>
        <taxon>Streptophyta</taxon>
        <taxon>Embryophyta</taxon>
        <taxon>Tracheophyta</taxon>
        <taxon>Spermatophyta</taxon>
        <taxon>Magnoliopsida</taxon>
        <taxon>eudicotyledons</taxon>
        <taxon>Gunneridae</taxon>
        <taxon>Pentapetalae</taxon>
        <taxon>asterids</taxon>
        <taxon>campanulids</taxon>
        <taxon>Aquifoliales</taxon>
        <taxon>Aquifoliaceae</taxon>
        <taxon>Ilex</taxon>
    </lineage>
</organism>
<keyword evidence="2" id="KW-1185">Reference proteome</keyword>